<proteinExistence type="predicted"/>
<reference evidence="1 3" key="1">
    <citation type="journal article" date="2020" name="Stud. Mycol.">
        <title>101 Dothideomycetes genomes: a test case for predicting lifestyles and emergence of pathogens.</title>
        <authorList>
            <person name="Haridas S."/>
            <person name="Albert R."/>
            <person name="Binder M."/>
            <person name="Bloem J."/>
            <person name="Labutti K."/>
            <person name="Salamov A."/>
            <person name="Andreopoulos B."/>
            <person name="Baker S."/>
            <person name="Barry K."/>
            <person name="Bills G."/>
            <person name="Bluhm B."/>
            <person name="Cannon C."/>
            <person name="Castanera R."/>
            <person name="Culley D."/>
            <person name="Daum C."/>
            <person name="Ezra D."/>
            <person name="Gonzalez J."/>
            <person name="Henrissat B."/>
            <person name="Kuo A."/>
            <person name="Liang C."/>
            <person name="Lipzen A."/>
            <person name="Lutzoni F."/>
            <person name="Magnuson J."/>
            <person name="Mondo S."/>
            <person name="Nolan M."/>
            <person name="Ohm R."/>
            <person name="Pangilinan J."/>
            <person name="Park H.-J."/>
            <person name="Ramirez L."/>
            <person name="Alfaro M."/>
            <person name="Sun H."/>
            <person name="Tritt A."/>
            <person name="Yoshinaga Y."/>
            <person name="Zwiers L.-H."/>
            <person name="Turgeon B."/>
            <person name="Goodwin S."/>
            <person name="Spatafora J."/>
            <person name="Crous P."/>
            <person name="Grigoriev I."/>
        </authorList>
    </citation>
    <scope>NUCLEOTIDE SEQUENCE</scope>
    <source>
        <strain evidence="1 3">CBS 304.34</strain>
    </source>
</reference>
<reference evidence="3" key="2">
    <citation type="submission" date="2020-04" db="EMBL/GenBank/DDBJ databases">
        <authorList>
            <consortium name="NCBI Genome Project"/>
        </authorList>
    </citation>
    <scope>NUCLEOTIDE SEQUENCE</scope>
    <source>
        <strain evidence="3">CBS 304.34</strain>
    </source>
</reference>
<reference evidence="3" key="3">
    <citation type="submission" date="2025-04" db="UniProtKB">
        <authorList>
            <consortium name="RefSeq"/>
        </authorList>
    </citation>
    <scope>IDENTIFICATION</scope>
    <source>
        <strain evidence="3">CBS 304.34</strain>
    </source>
</reference>
<dbReference type="AlphaFoldDB" id="A0A6A6YEI7"/>
<accession>A0A6A6YEI7</accession>
<name>A0A6A6YEI7_9PEZI</name>
<organism evidence="1">
    <name type="scientific">Mytilinidion resinicola</name>
    <dbReference type="NCBI Taxonomy" id="574789"/>
    <lineage>
        <taxon>Eukaryota</taxon>
        <taxon>Fungi</taxon>
        <taxon>Dikarya</taxon>
        <taxon>Ascomycota</taxon>
        <taxon>Pezizomycotina</taxon>
        <taxon>Dothideomycetes</taxon>
        <taxon>Pleosporomycetidae</taxon>
        <taxon>Mytilinidiales</taxon>
        <taxon>Mytilinidiaceae</taxon>
        <taxon>Mytilinidion</taxon>
    </lineage>
</organism>
<keyword evidence="2" id="KW-1185">Reference proteome</keyword>
<dbReference type="Proteomes" id="UP000504636">
    <property type="component" value="Unplaced"/>
</dbReference>
<evidence type="ECO:0000313" key="1">
    <source>
        <dbReference type="EMBL" id="KAF2807232.1"/>
    </source>
</evidence>
<sequence>MPCLPLTFLFSFLKGPLLIPGTLIAFALYDSRGLICAALTATIARRPFCPLSQLTWSSRCLRPQGT</sequence>
<dbReference type="EMBL" id="MU003705">
    <property type="protein sequence ID" value="KAF2807232.1"/>
    <property type="molecule type" value="Genomic_DNA"/>
</dbReference>
<evidence type="ECO:0000313" key="3">
    <source>
        <dbReference type="RefSeq" id="XP_033574196.1"/>
    </source>
</evidence>
<protein>
    <submittedName>
        <fullName evidence="1 3">Uncharacterized protein</fullName>
    </submittedName>
</protein>
<dbReference type="GeneID" id="54469775"/>
<evidence type="ECO:0000313" key="2">
    <source>
        <dbReference type="Proteomes" id="UP000504636"/>
    </source>
</evidence>
<dbReference type="RefSeq" id="XP_033574196.1">
    <property type="nucleotide sequence ID" value="XM_033728882.1"/>
</dbReference>
<gene>
    <name evidence="1 3" type="ORF">BDZ99DRAFT_76641</name>
</gene>